<evidence type="ECO:0000259" key="11">
    <source>
        <dbReference type="PROSITE" id="PS50893"/>
    </source>
</evidence>
<dbReference type="Gene3D" id="3.40.50.300">
    <property type="entry name" value="P-loop containing nucleotide triphosphate hydrolases"/>
    <property type="match status" value="1"/>
</dbReference>
<evidence type="ECO:0000313" key="14">
    <source>
        <dbReference type="Proteomes" id="UP000307768"/>
    </source>
</evidence>
<keyword evidence="4" id="KW-0997">Cell inner membrane</keyword>
<feature type="domain" description="ABC transmembrane type-1" evidence="12">
    <location>
        <begin position="31"/>
        <end position="312"/>
    </location>
</feature>
<protein>
    <submittedName>
        <fullName evidence="13">ABC transporter ATP-binding protein</fullName>
    </submittedName>
</protein>
<evidence type="ECO:0000256" key="10">
    <source>
        <dbReference type="SAM" id="Phobius"/>
    </source>
</evidence>
<evidence type="ECO:0000256" key="9">
    <source>
        <dbReference type="ARBA" id="ARBA00023136"/>
    </source>
</evidence>
<dbReference type="SMART" id="SM00382">
    <property type="entry name" value="AAA"/>
    <property type="match status" value="1"/>
</dbReference>
<gene>
    <name evidence="13" type="ORF">FE697_005200</name>
</gene>
<dbReference type="GO" id="GO:0015421">
    <property type="term" value="F:ABC-type oligopeptide transporter activity"/>
    <property type="evidence" value="ECO:0007669"/>
    <property type="project" value="TreeGrafter"/>
</dbReference>
<reference evidence="13 14" key="1">
    <citation type="submission" date="2019-09" db="EMBL/GenBank/DDBJ databases">
        <title>Mumia zhuanghuii sp. nov. isolated from the intestinal contents of plateau pika (Ochotona curzoniae) in the Qinghai-Tibet plateau of China.</title>
        <authorList>
            <person name="Tian Z."/>
        </authorList>
    </citation>
    <scope>NUCLEOTIDE SEQUENCE [LARGE SCALE GENOMIC DNA]</scope>
    <source>
        <strain evidence="14">350</strain>
    </source>
</reference>
<evidence type="ECO:0000256" key="6">
    <source>
        <dbReference type="ARBA" id="ARBA00022741"/>
    </source>
</evidence>
<keyword evidence="8 10" id="KW-1133">Transmembrane helix</keyword>
<evidence type="ECO:0000313" key="13">
    <source>
        <dbReference type="EMBL" id="KAA1425265.1"/>
    </source>
</evidence>
<organism evidence="13 14">
    <name type="scientific">Mumia zhuanghuii</name>
    <dbReference type="NCBI Taxonomy" id="2585211"/>
    <lineage>
        <taxon>Bacteria</taxon>
        <taxon>Bacillati</taxon>
        <taxon>Actinomycetota</taxon>
        <taxon>Actinomycetes</taxon>
        <taxon>Propionibacteriales</taxon>
        <taxon>Nocardioidaceae</taxon>
        <taxon>Mumia</taxon>
    </lineage>
</organism>
<accession>A0A5Q6S4D9</accession>
<keyword evidence="5 10" id="KW-0812">Transmembrane</keyword>
<dbReference type="Proteomes" id="UP000307768">
    <property type="component" value="Unassembled WGS sequence"/>
</dbReference>
<keyword evidence="9 10" id="KW-0472">Membrane</keyword>
<proteinExistence type="predicted"/>
<evidence type="ECO:0000256" key="3">
    <source>
        <dbReference type="ARBA" id="ARBA00022475"/>
    </source>
</evidence>
<dbReference type="InterPro" id="IPR027417">
    <property type="entry name" value="P-loop_NTPase"/>
</dbReference>
<sequence>MSSTILPIASRRETVRVAWTLLRERRLPLTIATVAFAASGFLGLVPPWVLGDLVDTVGDGGTAADVVRAASIIAAAALAGALCAGLAVAALGQAVVPALARLREEVVARVLGLEPDRIEEAGAGDVLSRVGDDVRTVTNTLDEAVPYTVESSVAIGFTAVGLAALDWRLGLAGLCALPFYVLGLRWYLPRSAPLYREERIAQGERAEALLTGVHSAQTLRALGYGEAWQEQVAVRSWRAATVSITVFRMLTRFFARTNRAELVGLLLVLGTGFVLVRDGAATVGAATTAALFFHRLFGPIGGVLTTFDQVQSAGASLARLAGLALMPEADGAEPDDPASARSAARADQTGLALDVAGIHHRYRDGDEVLHDVTLRVAAGERVALVGATGAGKSTLALVAAGHLVPSAGARTLDGAAYDEWGARGVRSQVALVTQQVHVFAGTVRDNLTLAAEDADDEALHDALRRTRSSGWVAALPDGLDTVVGAHGHTLTPAQAQQLALARILLADRPVVVLDEATAEAGSSGARQLDEAATEILQGRTALVVAHRLTQAVRADRIVVLDRGAIVEEGTHDELLARDGQYARLWASWSQS</sequence>
<comment type="caution">
    <text evidence="13">The sequence shown here is derived from an EMBL/GenBank/DDBJ whole genome shotgun (WGS) entry which is preliminary data.</text>
</comment>
<dbReference type="InterPro" id="IPR039421">
    <property type="entry name" value="Type_1_exporter"/>
</dbReference>
<dbReference type="InterPro" id="IPR003593">
    <property type="entry name" value="AAA+_ATPase"/>
</dbReference>
<dbReference type="GO" id="GO:0016887">
    <property type="term" value="F:ATP hydrolysis activity"/>
    <property type="evidence" value="ECO:0007669"/>
    <property type="project" value="InterPro"/>
</dbReference>
<dbReference type="Gene3D" id="1.20.1560.10">
    <property type="entry name" value="ABC transporter type 1, transmembrane domain"/>
    <property type="match status" value="1"/>
</dbReference>
<evidence type="ECO:0000256" key="4">
    <source>
        <dbReference type="ARBA" id="ARBA00022519"/>
    </source>
</evidence>
<dbReference type="InterPro" id="IPR036640">
    <property type="entry name" value="ABC1_TM_sf"/>
</dbReference>
<dbReference type="EMBL" id="VDFQ02000001">
    <property type="protein sequence ID" value="KAA1425265.1"/>
    <property type="molecule type" value="Genomic_DNA"/>
</dbReference>
<dbReference type="SUPFAM" id="SSF52540">
    <property type="entry name" value="P-loop containing nucleoside triphosphate hydrolases"/>
    <property type="match status" value="1"/>
</dbReference>
<comment type="subcellular location">
    <subcellularLocation>
        <location evidence="1">Cell membrane</location>
        <topology evidence="1">Multi-pass membrane protein</topology>
    </subcellularLocation>
</comment>
<dbReference type="InterPro" id="IPR011527">
    <property type="entry name" value="ABC1_TM_dom"/>
</dbReference>
<dbReference type="PROSITE" id="PS50893">
    <property type="entry name" value="ABC_TRANSPORTER_2"/>
    <property type="match status" value="1"/>
</dbReference>
<feature type="transmembrane region" description="Helical" evidence="10">
    <location>
        <begin position="29"/>
        <end position="49"/>
    </location>
</feature>
<dbReference type="PROSITE" id="PS50929">
    <property type="entry name" value="ABC_TM1F"/>
    <property type="match status" value="1"/>
</dbReference>
<dbReference type="GO" id="GO:0005886">
    <property type="term" value="C:plasma membrane"/>
    <property type="evidence" value="ECO:0007669"/>
    <property type="project" value="UniProtKB-SubCell"/>
</dbReference>
<name>A0A5Q6S4D9_9ACTN</name>
<dbReference type="GO" id="GO:0005524">
    <property type="term" value="F:ATP binding"/>
    <property type="evidence" value="ECO:0007669"/>
    <property type="project" value="UniProtKB-KW"/>
</dbReference>
<evidence type="ECO:0000256" key="1">
    <source>
        <dbReference type="ARBA" id="ARBA00004651"/>
    </source>
</evidence>
<dbReference type="RefSeq" id="WP_149768440.1">
    <property type="nucleotide sequence ID" value="NZ_VDFQ02000001.1"/>
</dbReference>
<evidence type="ECO:0000256" key="8">
    <source>
        <dbReference type="ARBA" id="ARBA00022989"/>
    </source>
</evidence>
<keyword evidence="2" id="KW-0813">Transport</keyword>
<dbReference type="Pfam" id="PF00005">
    <property type="entry name" value="ABC_tran"/>
    <property type="match status" value="1"/>
</dbReference>
<evidence type="ECO:0000256" key="5">
    <source>
        <dbReference type="ARBA" id="ARBA00022692"/>
    </source>
</evidence>
<dbReference type="PANTHER" id="PTHR43394">
    <property type="entry name" value="ATP-DEPENDENT PERMEASE MDL1, MITOCHONDRIAL"/>
    <property type="match status" value="1"/>
</dbReference>
<dbReference type="AlphaFoldDB" id="A0A5Q6S4D9"/>
<feature type="domain" description="ABC transporter" evidence="11">
    <location>
        <begin position="353"/>
        <end position="587"/>
    </location>
</feature>
<keyword evidence="3" id="KW-1003">Cell membrane</keyword>
<dbReference type="SUPFAM" id="SSF90123">
    <property type="entry name" value="ABC transporter transmembrane region"/>
    <property type="match status" value="1"/>
</dbReference>
<dbReference type="InterPro" id="IPR003439">
    <property type="entry name" value="ABC_transporter-like_ATP-bd"/>
</dbReference>
<evidence type="ECO:0000259" key="12">
    <source>
        <dbReference type="PROSITE" id="PS50929"/>
    </source>
</evidence>
<dbReference type="OrthoDB" id="5166472at2"/>
<dbReference type="Pfam" id="PF00664">
    <property type="entry name" value="ABC_membrane"/>
    <property type="match status" value="1"/>
</dbReference>
<keyword evidence="6" id="KW-0547">Nucleotide-binding</keyword>
<evidence type="ECO:0000256" key="2">
    <source>
        <dbReference type="ARBA" id="ARBA00022448"/>
    </source>
</evidence>
<keyword evidence="7 13" id="KW-0067">ATP-binding</keyword>
<dbReference type="FunFam" id="3.40.50.300:FF:001001">
    <property type="entry name" value="Multidrug ABC transporter ATP-binding protein"/>
    <property type="match status" value="1"/>
</dbReference>
<dbReference type="PANTHER" id="PTHR43394:SF1">
    <property type="entry name" value="ATP-BINDING CASSETTE SUB-FAMILY B MEMBER 10, MITOCHONDRIAL"/>
    <property type="match status" value="1"/>
</dbReference>
<feature type="transmembrane region" description="Helical" evidence="10">
    <location>
        <begin position="69"/>
        <end position="91"/>
    </location>
</feature>
<evidence type="ECO:0000256" key="7">
    <source>
        <dbReference type="ARBA" id="ARBA00022840"/>
    </source>
</evidence>